<reference evidence="2 3" key="1">
    <citation type="submission" date="2024-09" db="EMBL/GenBank/DDBJ databases">
        <authorList>
            <person name="Sun Q."/>
            <person name="Mori K."/>
        </authorList>
    </citation>
    <scope>NUCLEOTIDE SEQUENCE [LARGE SCALE GENOMIC DNA]</scope>
    <source>
        <strain evidence="2 3">JCM 4362</strain>
    </source>
</reference>
<evidence type="ECO:0000256" key="1">
    <source>
        <dbReference type="SAM" id="MobiDB-lite"/>
    </source>
</evidence>
<comment type="caution">
    <text evidence="2">The sequence shown here is derived from an EMBL/GenBank/DDBJ whole genome shotgun (WGS) entry which is preliminary data.</text>
</comment>
<dbReference type="Proteomes" id="UP001589718">
    <property type="component" value="Unassembled WGS sequence"/>
</dbReference>
<sequence>MSTTEPAPPPHTPDGRYVLIKGRRWRATDPELPADVADRLRHHLMAARRAVGAALRAEDAAAERAARARVQSAKVALGERGTPWWEQTDEERRHRWETGLAELDAGTDSDSR</sequence>
<dbReference type="EMBL" id="JBHMCR010000008">
    <property type="protein sequence ID" value="MFB9521491.1"/>
    <property type="molecule type" value="Genomic_DNA"/>
</dbReference>
<evidence type="ECO:0000313" key="2">
    <source>
        <dbReference type="EMBL" id="MFB9521491.1"/>
    </source>
</evidence>
<keyword evidence="3" id="KW-1185">Reference proteome</keyword>
<feature type="region of interest" description="Disordered" evidence="1">
    <location>
        <begin position="73"/>
        <end position="112"/>
    </location>
</feature>
<protein>
    <recommendedName>
        <fullName evidence="4">Biopolymer transporter Tol</fullName>
    </recommendedName>
</protein>
<evidence type="ECO:0000313" key="3">
    <source>
        <dbReference type="Proteomes" id="UP001589718"/>
    </source>
</evidence>
<dbReference type="RefSeq" id="WP_345227383.1">
    <property type="nucleotide sequence ID" value="NZ_BAAAXE010000014.1"/>
</dbReference>
<evidence type="ECO:0008006" key="4">
    <source>
        <dbReference type="Google" id="ProtNLM"/>
    </source>
</evidence>
<name>A0ABV5PG39_STRCM</name>
<organism evidence="2 3">
    <name type="scientific">Streptomyces cremeus</name>
    <dbReference type="NCBI Taxonomy" id="66881"/>
    <lineage>
        <taxon>Bacteria</taxon>
        <taxon>Bacillati</taxon>
        <taxon>Actinomycetota</taxon>
        <taxon>Actinomycetes</taxon>
        <taxon>Kitasatosporales</taxon>
        <taxon>Streptomycetaceae</taxon>
        <taxon>Streptomyces</taxon>
    </lineage>
</organism>
<gene>
    <name evidence="2" type="ORF">ACFFTU_16225</name>
</gene>
<accession>A0ABV5PG39</accession>
<proteinExistence type="predicted"/>